<reference evidence="4 5" key="1">
    <citation type="submission" date="2018-08" db="EMBL/GenBank/DDBJ databases">
        <title>Genomic Encyclopedia of Archaeal and Bacterial Type Strains, Phase II (KMG-II): from individual species to whole genera.</title>
        <authorList>
            <person name="Goeker M."/>
        </authorList>
    </citation>
    <scope>NUCLEOTIDE SEQUENCE [LARGE SCALE GENOMIC DNA]</scope>
    <source>
        <strain evidence="4 5">DSM 45791</strain>
    </source>
</reference>
<dbReference type="InterPro" id="IPR036397">
    <property type="entry name" value="RNaseH_sf"/>
</dbReference>
<dbReference type="EMBL" id="QUNO01000035">
    <property type="protein sequence ID" value="REH25970.1"/>
    <property type="molecule type" value="Genomic_DNA"/>
</dbReference>
<sequence length="483" mass="53336">MRAYVLPEPELEFGGASRHIDPRFGISTFGPADLGAPEQPKAMRIGLVGSDSDLEALKLWLERCRDEIPAKDERYPHLFPAFPGCDVDRGLCSTVVFSDRATNTISPAALREIDRATGTTALDRAVEAYCDEARALAERNRVDVIVMARPTGLKDLAMPPRGHSRQKTDDGADADVAADVAMRFANFHDLVKARLLSIGTPVQIVRRSTFDESVAPPTGSSRQDEATRAWNLHVALYYKAGGVPWRMQRDSRDLTTCFVGVSFYQSGGDGNLETAVAQVFNERGDGVVVRGESALPRGDDRQPHLSGDGASRLLLSALDEYRREHRTEPARVVIHKTSAFTDHEAEGFRAAADDRRLDALDLTWVTSSDGIRAYRRGDAPPLRGTMVELSHHEGLLYTKGSIDFYSTYPGMYMPTPIAIRALSPTKSIRALADEVMALSKMNWNQTRLDGRLPVTLRTADQVKRVLRFVDSSSPVAARYAQYM</sequence>
<evidence type="ECO:0000313" key="4">
    <source>
        <dbReference type="EMBL" id="REH25970.1"/>
    </source>
</evidence>
<organism evidence="4 5">
    <name type="scientific">Kutzneria buriramensis</name>
    <dbReference type="NCBI Taxonomy" id="1045776"/>
    <lineage>
        <taxon>Bacteria</taxon>
        <taxon>Bacillati</taxon>
        <taxon>Actinomycetota</taxon>
        <taxon>Actinomycetes</taxon>
        <taxon>Pseudonocardiales</taxon>
        <taxon>Pseudonocardiaceae</taxon>
        <taxon>Kutzneria</taxon>
    </lineage>
</organism>
<dbReference type="Proteomes" id="UP000256269">
    <property type="component" value="Unassembled WGS sequence"/>
</dbReference>
<comment type="caution">
    <text evidence="4">The sequence shown here is derived from an EMBL/GenBank/DDBJ whole genome shotgun (WGS) entry which is preliminary data.</text>
</comment>
<dbReference type="InterPro" id="IPR003165">
    <property type="entry name" value="Piwi"/>
</dbReference>
<proteinExistence type="inferred from homology"/>
<evidence type="ECO:0000313" key="5">
    <source>
        <dbReference type="Proteomes" id="UP000256269"/>
    </source>
</evidence>
<feature type="domain" description="Piwi" evidence="3">
    <location>
        <begin position="195"/>
        <end position="470"/>
    </location>
</feature>
<evidence type="ECO:0000256" key="2">
    <source>
        <dbReference type="ARBA" id="ARBA00035032"/>
    </source>
</evidence>
<dbReference type="SMART" id="SM00950">
    <property type="entry name" value="Piwi"/>
    <property type="match status" value="1"/>
</dbReference>
<dbReference type="Gene3D" id="3.30.420.10">
    <property type="entry name" value="Ribonuclease H-like superfamily/Ribonuclease H"/>
    <property type="match status" value="1"/>
</dbReference>
<name>A0A3E0GUU3_9PSEU</name>
<dbReference type="AlphaFoldDB" id="A0A3E0GUU3"/>
<dbReference type="SUPFAM" id="SSF53098">
    <property type="entry name" value="Ribonuclease H-like"/>
    <property type="match status" value="1"/>
</dbReference>
<dbReference type="InterPro" id="IPR012337">
    <property type="entry name" value="RNaseH-like_sf"/>
</dbReference>
<comment type="similarity">
    <text evidence="1">Belongs to the argonaute family. Long pAgo subfamily.</text>
</comment>
<protein>
    <recommendedName>
        <fullName evidence="2">Protein argonaute</fullName>
    </recommendedName>
</protein>
<dbReference type="CDD" id="cd04659">
    <property type="entry name" value="Piwi_piwi-like_ProArk"/>
    <property type="match status" value="1"/>
</dbReference>
<accession>A0A3E0GUU3</accession>
<keyword evidence="5" id="KW-1185">Reference proteome</keyword>
<gene>
    <name evidence="4" type="ORF">BCF44_1359</name>
</gene>
<evidence type="ECO:0000256" key="1">
    <source>
        <dbReference type="ARBA" id="ARBA00035012"/>
    </source>
</evidence>
<dbReference type="RefSeq" id="WP_170218229.1">
    <property type="nucleotide sequence ID" value="NZ_CP144375.1"/>
</dbReference>
<evidence type="ECO:0000259" key="3">
    <source>
        <dbReference type="SMART" id="SM00950"/>
    </source>
</evidence>
<dbReference type="GO" id="GO:0003676">
    <property type="term" value="F:nucleic acid binding"/>
    <property type="evidence" value="ECO:0007669"/>
    <property type="project" value="InterPro"/>
</dbReference>